<dbReference type="Pfam" id="PF00836">
    <property type="entry name" value="Stathmin"/>
    <property type="match status" value="1"/>
</dbReference>
<dbReference type="PROSITE" id="PS51663">
    <property type="entry name" value="STATHMIN_3"/>
    <property type="match status" value="1"/>
</dbReference>
<dbReference type="InterPro" id="IPR036002">
    <property type="entry name" value="Stathmin_sf"/>
</dbReference>
<protein>
    <recommendedName>
        <fullName evidence="1">Stathmin</fullName>
    </recommendedName>
</protein>
<comment type="similarity">
    <text evidence="1">Belongs to the stathmin family.</text>
</comment>
<keyword evidence="2" id="KW-0175">Coiled coil</keyword>
<dbReference type="InterPro" id="IPR000956">
    <property type="entry name" value="Stathmin_fam"/>
</dbReference>
<dbReference type="AlphaFoldDB" id="A0A8T0BYL2"/>
<sequence length="181" mass="21051">MDNTMSAYSEKLKEMSMLSLLCSCLNSKPQHQTISHFEDMEVKSLNKRTSGQSFEIILNSPTDLSPDKPQSLYLTSHRKEPSLENLQKKLDAAEERRKSLEKQVLKQLSEKREHEREVLNKAHEVNNNYSRMAEEKLNHKMEVSSENRTAHLSALKQRLREKELHATEVRQNKELQSGFSD</sequence>
<dbReference type="PRINTS" id="PR00345">
    <property type="entry name" value="STATHMIN"/>
</dbReference>
<dbReference type="PANTHER" id="PTHR10104">
    <property type="entry name" value="STATHMIN"/>
    <property type="match status" value="1"/>
</dbReference>
<dbReference type="Proteomes" id="UP000606274">
    <property type="component" value="Unassembled WGS sequence"/>
</dbReference>
<dbReference type="GO" id="GO:0015631">
    <property type="term" value="F:tubulin binding"/>
    <property type="evidence" value="ECO:0007669"/>
    <property type="project" value="TreeGrafter"/>
</dbReference>
<keyword evidence="4" id="KW-1185">Reference proteome</keyword>
<name>A0A8T0BYL2_SILME</name>
<dbReference type="Gene3D" id="6.10.280.30">
    <property type="match status" value="1"/>
</dbReference>
<evidence type="ECO:0000256" key="2">
    <source>
        <dbReference type="SAM" id="Coils"/>
    </source>
</evidence>
<dbReference type="SUPFAM" id="SSF101494">
    <property type="entry name" value="Stathmin"/>
    <property type="match status" value="1"/>
</dbReference>
<evidence type="ECO:0000313" key="3">
    <source>
        <dbReference type="EMBL" id="KAF7711503.1"/>
    </source>
</evidence>
<dbReference type="PANTHER" id="PTHR10104:SF17">
    <property type="entry name" value="STATHMIN-3"/>
    <property type="match status" value="1"/>
</dbReference>
<evidence type="ECO:0000256" key="1">
    <source>
        <dbReference type="RuleBase" id="RU004388"/>
    </source>
</evidence>
<dbReference type="OrthoDB" id="5986631at2759"/>
<proteinExistence type="inferred from homology"/>
<reference evidence="3" key="1">
    <citation type="submission" date="2020-08" db="EMBL/GenBank/DDBJ databases">
        <title>Chromosome-level assembly of Southern catfish (Silurus meridionalis) provides insights into visual adaptation to the nocturnal and benthic lifestyles.</title>
        <authorList>
            <person name="Zhang Y."/>
            <person name="Wang D."/>
            <person name="Peng Z."/>
        </authorList>
    </citation>
    <scope>NUCLEOTIDE SEQUENCE</scope>
    <source>
        <strain evidence="3">SWU-2019-XX</strain>
        <tissue evidence="3">Muscle</tissue>
    </source>
</reference>
<gene>
    <name evidence="3" type="ORF">HF521_000514</name>
</gene>
<feature type="coiled-coil region" evidence="2">
    <location>
        <begin position="83"/>
        <end position="125"/>
    </location>
</feature>
<evidence type="ECO:0000313" key="4">
    <source>
        <dbReference type="Proteomes" id="UP000606274"/>
    </source>
</evidence>
<dbReference type="GO" id="GO:0007019">
    <property type="term" value="P:microtubule depolymerization"/>
    <property type="evidence" value="ECO:0007669"/>
    <property type="project" value="TreeGrafter"/>
</dbReference>
<dbReference type="EMBL" id="JABFDY010000001">
    <property type="protein sequence ID" value="KAF7711503.1"/>
    <property type="molecule type" value="Genomic_DNA"/>
</dbReference>
<comment type="caution">
    <text evidence="3">The sequence shown here is derived from an EMBL/GenBank/DDBJ whole genome shotgun (WGS) entry which is preliminary data.</text>
</comment>
<dbReference type="GO" id="GO:0031175">
    <property type="term" value="P:neuron projection development"/>
    <property type="evidence" value="ECO:0007669"/>
    <property type="project" value="TreeGrafter"/>
</dbReference>
<organism evidence="3 4">
    <name type="scientific">Silurus meridionalis</name>
    <name type="common">Southern catfish</name>
    <name type="synonym">Silurus soldatovi meridionalis</name>
    <dbReference type="NCBI Taxonomy" id="175797"/>
    <lineage>
        <taxon>Eukaryota</taxon>
        <taxon>Metazoa</taxon>
        <taxon>Chordata</taxon>
        <taxon>Craniata</taxon>
        <taxon>Vertebrata</taxon>
        <taxon>Euteleostomi</taxon>
        <taxon>Actinopterygii</taxon>
        <taxon>Neopterygii</taxon>
        <taxon>Teleostei</taxon>
        <taxon>Ostariophysi</taxon>
        <taxon>Siluriformes</taxon>
        <taxon>Siluridae</taxon>
        <taxon>Silurus</taxon>
    </lineage>
</organism>
<accession>A0A8T0BYL2</accession>
<dbReference type="GO" id="GO:0031110">
    <property type="term" value="P:regulation of microtubule polymerization or depolymerization"/>
    <property type="evidence" value="ECO:0007669"/>
    <property type="project" value="InterPro"/>
</dbReference>
<dbReference type="GO" id="GO:0043005">
    <property type="term" value="C:neuron projection"/>
    <property type="evidence" value="ECO:0007669"/>
    <property type="project" value="TreeGrafter"/>
</dbReference>
<dbReference type="PIRSF" id="PIRSF002285">
    <property type="entry name" value="Stathmin"/>
    <property type="match status" value="1"/>
</dbReference>
<dbReference type="GO" id="GO:0005737">
    <property type="term" value="C:cytoplasm"/>
    <property type="evidence" value="ECO:0007669"/>
    <property type="project" value="TreeGrafter"/>
</dbReference>